<dbReference type="Proteomes" id="UP000288102">
    <property type="component" value="Unassembled WGS sequence"/>
</dbReference>
<evidence type="ECO:0000313" key="2">
    <source>
        <dbReference type="EMBL" id="RUT72470.1"/>
    </source>
</evidence>
<dbReference type="PANTHER" id="PTHR47791:SF3">
    <property type="entry name" value="MEIOTICALLY UP-REGULATED GENE 191 PROTEIN"/>
    <property type="match status" value="1"/>
</dbReference>
<reference evidence="3" key="1">
    <citation type="journal article" date="2019" name="Syst. Appl. Microbiol.">
        <title>Flavobacterium circumlabens sp. nov. and Flavobacterium cupreum sp. nov., two psychrotrophic species isolated from Antarctic environmental samples.</title>
        <authorList>
            <person name="Kralova S."/>
            <person name="Busse H.-J."/>
            <person name="Svec P."/>
            <person name="Maslanova I."/>
            <person name="Stankova E."/>
            <person name="Bartak M."/>
            <person name="Sedlacek I."/>
        </authorList>
    </citation>
    <scope>NUCLEOTIDE SEQUENCE [LARGE SCALE GENOMIC DNA]</scope>
    <source>
        <strain evidence="3">CCM 8825</strain>
    </source>
</reference>
<dbReference type="AlphaFoldDB" id="A0A434ADM8"/>
<dbReference type="Gene3D" id="1.50.10.20">
    <property type="match status" value="1"/>
</dbReference>
<evidence type="ECO:0000313" key="3">
    <source>
        <dbReference type="Proteomes" id="UP000288102"/>
    </source>
</evidence>
<organism evidence="2 3">
    <name type="scientific">Flavobacterium cupreum</name>
    <dbReference type="NCBI Taxonomy" id="2133766"/>
    <lineage>
        <taxon>Bacteria</taxon>
        <taxon>Pseudomonadati</taxon>
        <taxon>Bacteroidota</taxon>
        <taxon>Flavobacteriia</taxon>
        <taxon>Flavobacteriales</taxon>
        <taxon>Flavobacteriaceae</taxon>
        <taxon>Flavobacterium</taxon>
    </lineage>
</organism>
<dbReference type="InterPro" id="IPR005198">
    <property type="entry name" value="Glyco_hydro_76"/>
</dbReference>
<feature type="signal peptide" evidence="1">
    <location>
        <begin position="1"/>
        <end position="22"/>
    </location>
</feature>
<dbReference type="PANTHER" id="PTHR47791">
    <property type="entry name" value="MEIOTICALLY UP-REGULATED GENE 191 PROTEIN"/>
    <property type="match status" value="1"/>
</dbReference>
<evidence type="ECO:0000256" key="1">
    <source>
        <dbReference type="SAM" id="SignalP"/>
    </source>
</evidence>
<dbReference type="OrthoDB" id="2505409at2"/>
<dbReference type="GO" id="GO:0005975">
    <property type="term" value="P:carbohydrate metabolic process"/>
    <property type="evidence" value="ECO:0007669"/>
    <property type="project" value="InterPro"/>
</dbReference>
<keyword evidence="1" id="KW-0732">Signal</keyword>
<feature type="chain" id="PRO_5019239082" evidence="1">
    <location>
        <begin position="23"/>
        <end position="374"/>
    </location>
</feature>
<protein>
    <submittedName>
        <fullName evidence="2">Alpha-1,6-mannanase</fullName>
    </submittedName>
</protein>
<dbReference type="InterPro" id="IPR053169">
    <property type="entry name" value="MUG_Protein"/>
</dbReference>
<name>A0A434ADM8_9FLAO</name>
<accession>A0A434ADM8</accession>
<dbReference type="RefSeq" id="WP_127336774.1">
    <property type="nucleotide sequence ID" value="NZ_QWDM01000001.1"/>
</dbReference>
<comment type="caution">
    <text evidence="2">The sequence shown here is derived from an EMBL/GenBank/DDBJ whole genome shotgun (WGS) entry which is preliminary data.</text>
</comment>
<proteinExistence type="predicted"/>
<dbReference type="PIRSF" id="PIRSF021505">
    <property type="entry name" value="O_gly_hdrol"/>
    <property type="match status" value="1"/>
</dbReference>
<dbReference type="SUPFAM" id="SSF48208">
    <property type="entry name" value="Six-hairpin glycosidases"/>
    <property type="match status" value="1"/>
</dbReference>
<dbReference type="InterPro" id="IPR014512">
    <property type="entry name" value="O_gly_hydro"/>
</dbReference>
<dbReference type="InterPro" id="IPR008928">
    <property type="entry name" value="6-hairpin_glycosidase_sf"/>
</dbReference>
<dbReference type="Pfam" id="PF03663">
    <property type="entry name" value="Glyco_hydro_76"/>
    <property type="match status" value="1"/>
</dbReference>
<gene>
    <name evidence="2" type="ORF">D0817_02365</name>
</gene>
<dbReference type="EMBL" id="QWDM01000001">
    <property type="protein sequence ID" value="RUT72470.1"/>
    <property type="molecule type" value="Genomic_DNA"/>
</dbReference>
<keyword evidence="3" id="KW-1185">Reference proteome</keyword>
<sequence length="374" mass="42680">MKNIKIVYLVVASFLFTFCSNDEPTGPPLWTPDISNVVPYTTADATVAYEAFNKQFYNPTAKLYYSTTEKGGLGSIWTQAIFWDIAMDAYKRTNDPKYLTLIKDIYQGAYQEYDGFNYSNKVKWFIYDDMMWWVISLSRAYEITKNEEYLQNSIKGFEYVWNGSYDPVNGGMFWDFQHSGKNACINYPTVIAAMELYKITGDEEYLTKAKSIYDWSKNNLFEKTTGRVADNKIGNNPGWSDYTYNQGTCIGAAVALYKETKDAAYLNDAKLAADYTKNVMSSAEGILPAEGDWNEQGVLKAIFARYTMALVNDGGQEQYLPWLRKNGDVAWRNRDKNRNIMFRDYDIPCPVLTVQSFEACSAVGIMQIAPPAQK</sequence>